<dbReference type="AlphaFoldDB" id="A0A438D361"/>
<evidence type="ECO:0000313" key="1">
    <source>
        <dbReference type="EMBL" id="RVW29884.1"/>
    </source>
</evidence>
<protein>
    <submittedName>
        <fullName evidence="1">Uncharacterized protein</fullName>
    </submittedName>
</protein>
<proteinExistence type="predicted"/>
<organism evidence="1 2">
    <name type="scientific">Vitis vinifera</name>
    <name type="common">Grape</name>
    <dbReference type="NCBI Taxonomy" id="29760"/>
    <lineage>
        <taxon>Eukaryota</taxon>
        <taxon>Viridiplantae</taxon>
        <taxon>Streptophyta</taxon>
        <taxon>Embryophyta</taxon>
        <taxon>Tracheophyta</taxon>
        <taxon>Spermatophyta</taxon>
        <taxon>Magnoliopsida</taxon>
        <taxon>eudicotyledons</taxon>
        <taxon>Gunneridae</taxon>
        <taxon>Pentapetalae</taxon>
        <taxon>rosids</taxon>
        <taxon>Vitales</taxon>
        <taxon>Vitaceae</taxon>
        <taxon>Viteae</taxon>
        <taxon>Vitis</taxon>
    </lineage>
</organism>
<reference evidence="1 2" key="1">
    <citation type="journal article" date="2018" name="PLoS Genet.">
        <title>Population sequencing reveals clonal diversity and ancestral inbreeding in the grapevine cultivar Chardonnay.</title>
        <authorList>
            <person name="Roach M.J."/>
            <person name="Johnson D.L."/>
            <person name="Bohlmann J."/>
            <person name="van Vuuren H.J."/>
            <person name="Jones S.J."/>
            <person name="Pretorius I.S."/>
            <person name="Schmidt S.A."/>
            <person name="Borneman A.R."/>
        </authorList>
    </citation>
    <scope>NUCLEOTIDE SEQUENCE [LARGE SCALE GENOMIC DNA]</scope>
    <source>
        <strain evidence="2">cv. Chardonnay</strain>
        <tissue evidence="1">Leaf</tissue>
    </source>
</reference>
<evidence type="ECO:0000313" key="2">
    <source>
        <dbReference type="Proteomes" id="UP000288805"/>
    </source>
</evidence>
<comment type="caution">
    <text evidence="1">The sequence shown here is derived from an EMBL/GenBank/DDBJ whole genome shotgun (WGS) entry which is preliminary data.</text>
</comment>
<gene>
    <name evidence="1" type="ORF">CK203_102253</name>
</gene>
<name>A0A438D361_VITVI</name>
<dbReference type="Proteomes" id="UP000288805">
    <property type="component" value="Unassembled WGS sequence"/>
</dbReference>
<dbReference type="EMBL" id="QGNW01001823">
    <property type="protein sequence ID" value="RVW29884.1"/>
    <property type="molecule type" value="Genomic_DNA"/>
</dbReference>
<accession>A0A438D361</accession>
<sequence length="101" mass="11345">MFCYRDIVFSIIGATPYSSVYGMEVMLLVEIEMGSLRVTLEQQISEADPRINGLGVGHMSLKIDSRGCKMVDGSKWKPSLRADQCRSIKEVLCLRLWSQDG</sequence>